<evidence type="ECO:0008006" key="3">
    <source>
        <dbReference type="Google" id="ProtNLM"/>
    </source>
</evidence>
<dbReference type="InterPro" id="IPR023214">
    <property type="entry name" value="HAD_sf"/>
</dbReference>
<proteinExistence type="predicted"/>
<dbReference type="EMBL" id="BMVW01000013">
    <property type="protein sequence ID" value="GGZ28339.1"/>
    <property type="molecule type" value="Genomic_DNA"/>
</dbReference>
<sequence>MEVQPGQRPAAALRDVRAVVFDTDGVITDSARVHAAAWKTAFDACLTEHPPEARAASPLRRPGGLPAVRGRQSRLGGAAAFLGPTTVAAVGGWRRPVPVPVPRVPS</sequence>
<dbReference type="Gene3D" id="1.10.150.240">
    <property type="entry name" value="Putative phosphatase, domain 2"/>
    <property type="match status" value="1"/>
</dbReference>
<dbReference type="InterPro" id="IPR036412">
    <property type="entry name" value="HAD-like_sf"/>
</dbReference>
<dbReference type="SUPFAM" id="SSF56784">
    <property type="entry name" value="HAD-like"/>
    <property type="match status" value="1"/>
</dbReference>
<comment type="caution">
    <text evidence="1">The sequence shown here is derived from an EMBL/GenBank/DDBJ whole genome shotgun (WGS) entry which is preliminary data.</text>
</comment>
<reference evidence="1" key="1">
    <citation type="journal article" date="2014" name="Int. J. Syst. Evol. Microbiol.">
        <title>Complete genome sequence of Corynebacterium casei LMG S-19264T (=DSM 44701T), isolated from a smear-ripened cheese.</title>
        <authorList>
            <consortium name="US DOE Joint Genome Institute (JGI-PGF)"/>
            <person name="Walter F."/>
            <person name="Albersmeier A."/>
            <person name="Kalinowski J."/>
            <person name="Ruckert C."/>
        </authorList>
    </citation>
    <scope>NUCLEOTIDE SEQUENCE</scope>
    <source>
        <strain evidence="1">JCM 4815</strain>
    </source>
</reference>
<protein>
    <recommendedName>
        <fullName evidence="3">Hydrolase</fullName>
    </recommendedName>
</protein>
<accession>A0A918Q0Q2</accession>
<evidence type="ECO:0000313" key="2">
    <source>
        <dbReference type="Proteomes" id="UP000622166"/>
    </source>
</evidence>
<keyword evidence="2" id="KW-1185">Reference proteome</keyword>
<dbReference type="AlphaFoldDB" id="A0A918Q0Q2"/>
<dbReference type="InterPro" id="IPR023198">
    <property type="entry name" value="PGP-like_dom2"/>
</dbReference>
<dbReference type="Proteomes" id="UP000622166">
    <property type="component" value="Unassembled WGS sequence"/>
</dbReference>
<organism evidence="1 2">
    <name type="scientific">Streptomyces poonensis</name>
    <dbReference type="NCBI Taxonomy" id="68255"/>
    <lineage>
        <taxon>Bacteria</taxon>
        <taxon>Bacillati</taxon>
        <taxon>Actinomycetota</taxon>
        <taxon>Actinomycetes</taxon>
        <taxon>Kitasatosporales</taxon>
        <taxon>Streptomycetaceae</taxon>
        <taxon>Streptomyces</taxon>
    </lineage>
</organism>
<reference evidence="1" key="2">
    <citation type="submission" date="2020-09" db="EMBL/GenBank/DDBJ databases">
        <authorList>
            <person name="Sun Q."/>
            <person name="Ohkuma M."/>
        </authorList>
    </citation>
    <scope>NUCLEOTIDE SEQUENCE</scope>
    <source>
        <strain evidence="1">JCM 4815</strain>
    </source>
</reference>
<gene>
    <name evidence="1" type="ORF">GCM10010365_55900</name>
</gene>
<evidence type="ECO:0000313" key="1">
    <source>
        <dbReference type="EMBL" id="GGZ28339.1"/>
    </source>
</evidence>
<dbReference type="Gene3D" id="3.40.50.1000">
    <property type="entry name" value="HAD superfamily/HAD-like"/>
    <property type="match status" value="1"/>
</dbReference>
<name>A0A918Q0Q2_9ACTN</name>